<dbReference type="Pfam" id="PF10531">
    <property type="entry name" value="SLBB"/>
    <property type="match status" value="1"/>
</dbReference>
<keyword evidence="2" id="KW-0812">Transmembrane</keyword>
<proteinExistence type="predicted"/>
<reference evidence="6" key="1">
    <citation type="journal article" date="2022" name="J Environ Chem Eng">
        <title>Biodegradation of petroleum oil using a constructed nonpathogenic and heavy metal-tolerant bacterial consortium isolated from marine sponges.</title>
        <authorList>
            <person name="Dechsakulwatana C."/>
            <person name="Rungsihiranrut A."/>
            <person name="Muangchinda C."/>
            <person name="Ningthoujam R."/>
            <person name="Klankeo P."/>
            <person name="Pinyakong O."/>
        </authorList>
    </citation>
    <scope>NUCLEOTIDE SEQUENCE [LARGE SCALE GENOMIC DNA]</scope>
    <source>
        <strain evidence="6">MO2-4</strain>
    </source>
</reference>
<keyword evidence="2" id="KW-0472">Membrane</keyword>
<evidence type="ECO:0000259" key="4">
    <source>
        <dbReference type="Pfam" id="PF10531"/>
    </source>
</evidence>
<gene>
    <name evidence="5" type="ORF">O0R41_01210</name>
</gene>
<keyword evidence="1" id="KW-0732">Signal</keyword>
<dbReference type="PROSITE" id="PS51257">
    <property type="entry name" value="PROKAR_LIPOPROTEIN"/>
    <property type="match status" value="1"/>
</dbReference>
<evidence type="ECO:0000256" key="2">
    <source>
        <dbReference type="SAM" id="Phobius"/>
    </source>
</evidence>
<dbReference type="InterPro" id="IPR019554">
    <property type="entry name" value="Soluble_ligand-bd"/>
</dbReference>
<name>A0ABU3ZRW7_9SPHN</name>
<dbReference type="Gene3D" id="3.30.1950.10">
    <property type="entry name" value="wza like domain"/>
    <property type="match status" value="1"/>
</dbReference>
<evidence type="ECO:0000259" key="3">
    <source>
        <dbReference type="Pfam" id="PF02563"/>
    </source>
</evidence>
<evidence type="ECO:0000313" key="6">
    <source>
        <dbReference type="Proteomes" id="UP001185984"/>
    </source>
</evidence>
<keyword evidence="2" id="KW-1133">Transmembrane helix</keyword>
<dbReference type="InterPro" id="IPR049712">
    <property type="entry name" value="Poly_export"/>
</dbReference>
<dbReference type="PANTHER" id="PTHR33619">
    <property type="entry name" value="POLYSACCHARIDE EXPORT PROTEIN GFCE-RELATED"/>
    <property type="match status" value="1"/>
</dbReference>
<comment type="caution">
    <text evidence="5">The sequence shown here is derived from an EMBL/GenBank/DDBJ whole genome shotgun (WGS) entry which is preliminary data.</text>
</comment>
<evidence type="ECO:0000256" key="1">
    <source>
        <dbReference type="ARBA" id="ARBA00022729"/>
    </source>
</evidence>
<feature type="domain" description="Soluble ligand binding" evidence="4">
    <location>
        <begin position="127"/>
        <end position="175"/>
    </location>
</feature>
<dbReference type="RefSeq" id="WP_228166743.1">
    <property type="nucleotide sequence ID" value="NZ_CP171454.1"/>
</dbReference>
<accession>A0ABU3ZRW7</accession>
<dbReference type="PANTHER" id="PTHR33619:SF3">
    <property type="entry name" value="POLYSACCHARIDE EXPORT PROTEIN GFCE-RELATED"/>
    <property type="match status" value="1"/>
</dbReference>
<dbReference type="Pfam" id="PF02563">
    <property type="entry name" value="Poly_export"/>
    <property type="match status" value="1"/>
</dbReference>
<dbReference type="Gene3D" id="3.10.560.10">
    <property type="entry name" value="Outer membrane lipoprotein wza domain like"/>
    <property type="match status" value="1"/>
</dbReference>
<feature type="domain" description="Polysaccharide export protein N-terminal" evidence="3">
    <location>
        <begin position="46"/>
        <end position="119"/>
    </location>
</feature>
<dbReference type="Proteomes" id="UP001185984">
    <property type="component" value="Unassembled WGS sequence"/>
</dbReference>
<keyword evidence="6" id="KW-1185">Reference proteome</keyword>
<protein>
    <submittedName>
        <fullName evidence="5">Polysaccharide export protein</fullName>
    </submittedName>
</protein>
<evidence type="ECO:0000313" key="5">
    <source>
        <dbReference type="EMBL" id="MDV5822222.1"/>
    </source>
</evidence>
<feature type="transmembrane region" description="Helical" evidence="2">
    <location>
        <begin position="211"/>
        <end position="230"/>
    </location>
</feature>
<organism evidence="5 6">
    <name type="scientific">Sphingobium naphthae</name>
    <dbReference type="NCBI Taxonomy" id="1886786"/>
    <lineage>
        <taxon>Bacteria</taxon>
        <taxon>Pseudomonadati</taxon>
        <taxon>Pseudomonadota</taxon>
        <taxon>Alphaproteobacteria</taxon>
        <taxon>Sphingomonadales</taxon>
        <taxon>Sphingomonadaceae</taxon>
        <taxon>Sphingobium</taxon>
    </lineage>
</organism>
<sequence>MTRRLLPRGTMAVLLLGGLAACTTVEDAPRGEQAYAIMPPPPAVGLDYRIAPDDVLRIQVYHEPDLSLEDARVDAQGMVRMPLIGAVPVAGLSASEAADVVAGRLGERYLVSPQVSLFVKTAVGRRITLDGEVREPGLYPIEGRLTLSQAVALAKGPTRLAATDQVVVVRRMDGQRQAAMFDLGAIRKGAAPDPEILPGDQLIVGLSRAKAILGGALVAVPALAAGFIALDGDN</sequence>
<dbReference type="EMBL" id="JAPTHD010000001">
    <property type="protein sequence ID" value="MDV5822222.1"/>
    <property type="molecule type" value="Genomic_DNA"/>
</dbReference>
<dbReference type="InterPro" id="IPR003715">
    <property type="entry name" value="Poly_export_N"/>
</dbReference>